<feature type="region of interest" description="Disordered" evidence="6">
    <location>
        <begin position="35"/>
        <end position="62"/>
    </location>
</feature>
<keyword evidence="7" id="KW-0732">Signal</keyword>
<dbReference type="PANTHER" id="PTHR30124">
    <property type="entry name" value="MEMBRANE-BOUND LYTIC MUREIN TRANSGLYCOSYLASE A"/>
    <property type="match status" value="1"/>
</dbReference>
<dbReference type="InterPro" id="IPR005300">
    <property type="entry name" value="MltA_B"/>
</dbReference>
<dbReference type="CDD" id="cd14485">
    <property type="entry name" value="mltA_like_LT_A"/>
    <property type="match status" value="1"/>
</dbReference>
<dbReference type="SUPFAM" id="SSF50685">
    <property type="entry name" value="Barwin-like endoglucanases"/>
    <property type="match status" value="1"/>
</dbReference>
<sequence length="403" mass="43340">MKLPAKRRSLALAVCLATQLLLAGCAGVEGTPHATASPGANGPTGATVQTTAPAPGQTTGTAPYQVRQPVAPAPAGPWNSRISPASQQIPSFASLAPAVDRSIAFAARKPAQAIAVDKPGATLTWGQLHQALITFRRILPELDRDPSVLSKYFTWTPLATETLLTGYYEPTIEVSRTRQGQYIWPIYRNPGATGKHHSRDAIDYKGALAGRNLELGFAKDPIAVFFLHVQGSGKLRYIEDGSSVYALFDGKNAHRYVGLGRVMVNQGCFPEEEMSMQRIRRFLEENPTQVRDYLTKNPSYIFFKASQTSPVGAMGVPVTPHASVAVDPGFVPYGLLMALDGDLPGYPPGTGPGVERFTGFIMAQDTGCMRDNHFDLYLGPGEKAAHQAGLMKGTAKAYILMPK</sequence>
<dbReference type="InterPro" id="IPR036908">
    <property type="entry name" value="RlpA-like_sf"/>
</dbReference>
<dbReference type="Proteomes" id="UP000482487">
    <property type="component" value="Unassembled WGS sequence"/>
</dbReference>
<keyword evidence="3" id="KW-0456">Lyase</keyword>
<dbReference type="InterPro" id="IPR010611">
    <property type="entry name" value="3D_dom"/>
</dbReference>
<dbReference type="PIRSF" id="PIRSF019422">
    <property type="entry name" value="MltA"/>
    <property type="match status" value="1"/>
</dbReference>
<evidence type="ECO:0000256" key="2">
    <source>
        <dbReference type="ARBA" id="ARBA00012587"/>
    </source>
</evidence>
<dbReference type="GO" id="GO:0009253">
    <property type="term" value="P:peptidoglycan catabolic process"/>
    <property type="evidence" value="ECO:0007669"/>
    <property type="project" value="TreeGrafter"/>
</dbReference>
<comment type="catalytic activity">
    <reaction evidence="1">
        <text>Exolytic cleavage of the (1-&gt;4)-beta-glycosidic linkage between N-acetylmuramic acid (MurNAc) and N-acetylglucosamine (GlcNAc) residues in peptidoglycan, from either the reducing or the non-reducing ends of the peptidoglycan chains, with concomitant formation of a 1,6-anhydrobond in the MurNAc residue.</text>
        <dbReference type="EC" id="4.2.2.n1"/>
    </reaction>
</comment>
<dbReference type="AlphaFoldDB" id="A0A7C9ITC2"/>
<evidence type="ECO:0000313" key="10">
    <source>
        <dbReference type="Proteomes" id="UP000482487"/>
    </source>
</evidence>
<organism evidence="9 10">
    <name type="scientific">Solidesulfovibrio aerotolerans</name>
    <dbReference type="NCBI Taxonomy" id="295255"/>
    <lineage>
        <taxon>Bacteria</taxon>
        <taxon>Pseudomonadati</taxon>
        <taxon>Thermodesulfobacteriota</taxon>
        <taxon>Desulfovibrionia</taxon>
        <taxon>Desulfovibrionales</taxon>
        <taxon>Desulfovibrionaceae</taxon>
        <taxon>Solidesulfovibrio</taxon>
    </lineage>
</organism>
<dbReference type="SMART" id="SM00925">
    <property type="entry name" value="MltA"/>
    <property type="match status" value="1"/>
</dbReference>
<evidence type="ECO:0000256" key="6">
    <source>
        <dbReference type="SAM" id="MobiDB-lite"/>
    </source>
</evidence>
<dbReference type="GO" id="GO:0004553">
    <property type="term" value="F:hydrolase activity, hydrolyzing O-glycosyl compounds"/>
    <property type="evidence" value="ECO:0007669"/>
    <property type="project" value="InterPro"/>
</dbReference>
<dbReference type="CDD" id="cd14668">
    <property type="entry name" value="mlta_B"/>
    <property type="match status" value="1"/>
</dbReference>
<evidence type="ECO:0000256" key="5">
    <source>
        <dbReference type="ARBA" id="ARBA00030918"/>
    </source>
</evidence>
<name>A0A7C9ITC2_9BACT</name>
<dbReference type="InterPro" id="IPR026044">
    <property type="entry name" value="MltA"/>
</dbReference>
<dbReference type="PANTHER" id="PTHR30124:SF0">
    <property type="entry name" value="MEMBRANE-BOUND LYTIC MUREIN TRANSGLYCOSYLASE A"/>
    <property type="match status" value="1"/>
</dbReference>
<reference evidence="9 10" key="1">
    <citation type="submission" date="2020-01" db="EMBL/GenBank/DDBJ databases">
        <title>Genome sequence of Desulfovibrio aerotolerans DSM 16695(T).</title>
        <authorList>
            <person name="Karnachuk O."/>
            <person name="Avakyan M."/>
            <person name="Mardanov A."/>
            <person name="Kadnikov V."/>
            <person name="Ravin N."/>
        </authorList>
    </citation>
    <scope>NUCLEOTIDE SEQUENCE [LARGE SCALE GENOMIC DNA]</scope>
    <source>
        <strain evidence="9 10">DSM 16695</strain>
    </source>
</reference>
<evidence type="ECO:0000313" key="9">
    <source>
        <dbReference type="EMBL" id="MYL84367.1"/>
    </source>
</evidence>
<dbReference type="EC" id="4.2.2.n1" evidence="2"/>
<protein>
    <recommendedName>
        <fullName evidence="2">peptidoglycan lytic exotransglycosylase</fullName>
        <ecNumber evidence="2">4.2.2.n1</ecNumber>
    </recommendedName>
    <alternativeName>
        <fullName evidence="5">Murein hydrolase A</fullName>
    </alternativeName>
</protein>
<gene>
    <name evidence="9" type="ORF">GTA51_14660</name>
</gene>
<dbReference type="EMBL" id="WVUD01000030">
    <property type="protein sequence ID" value="MYL84367.1"/>
    <property type="molecule type" value="Genomic_DNA"/>
</dbReference>
<feature type="domain" description="Lytic transglycosylase MltA" evidence="8">
    <location>
        <begin position="171"/>
        <end position="304"/>
    </location>
</feature>
<evidence type="ECO:0000256" key="1">
    <source>
        <dbReference type="ARBA" id="ARBA00001420"/>
    </source>
</evidence>
<dbReference type="Pfam" id="PF06725">
    <property type="entry name" value="3D"/>
    <property type="match status" value="1"/>
</dbReference>
<dbReference type="Gene3D" id="2.40.240.50">
    <property type="entry name" value="Barwin-like endoglucanases"/>
    <property type="match status" value="1"/>
</dbReference>
<evidence type="ECO:0000256" key="3">
    <source>
        <dbReference type="ARBA" id="ARBA00023239"/>
    </source>
</evidence>
<evidence type="ECO:0000256" key="7">
    <source>
        <dbReference type="SAM" id="SignalP"/>
    </source>
</evidence>
<dbReference type="PROSITE" id="PS51257">
    <property type="entry name" value="PROKAR_LIPOPROTEIN"/>
    <property type="match status" value="1"/>
</dbReference>
<feature type="compositionally biased region" description="Low complexity" evidence="6">
    <location>
        <begin position="43"/>
        <end position="62"/>
    </location>
</feature>
<comment type="caution">
    <text evidence="9">The sequence shown here is derived from an EMBL/GenBank/DDBJ whole genome shotgun (WGS) entry which is preliminary data.</text>
</comment>
<dbReference type="RefSeq" id="WP_160962325.1">
    <property type="nucleotide sequence ID" value="NZ_WVUD01000030.1"/>
</dbReference>
<evidence type="ECO:0000256" key="4">
    <source>
        <dbReference type="ARBA" id="ARBA00023316"/>
    </source>
</evidence>
<dbReference type="GO" id="GO:0019867">
    <property type="term" value="C:outer membrane"/>
    <property type="evidence" value="ECO:0007669"/>
    <property type="project" value="InterPro"/>
</dbReference>
<keyword evidence="10" id="KW-1185">Reference proteome</keyword>
<dbReference type="GO" id="GO:0008933">
    <property type="term" value="F:peptidoglycan lytic transglycosylase activity"/>
    <property type="evidence" value="ECO:0007669"/>
    <property type="project" value="TreeGrafter"/>
</dbReference>
<feature type="chain" id="PRO_5028820616" description="peptidoglycan lytic exotransglycosylase" evidence="7">
    <location>
        <begin position="24"/>
        <end position="403"/>
    </location>
</feature>
<dbReference type="Pfam" id="PF03562">
    <property type="entry name" value="MltA"/>
    <property type="match status" value="1"/>
</dbReference>
<keyword evidence="4" id="KW-0961">Cell wall biogenesis/degradation</keyword>
<dbReference type="GO" id="GO:0009254">
    <property type="term" value="P:peptidoglycan turnover"/>
    <property type="evidence" value="ECO:0007669"/>
    <property type="project" value="InterPro"/>
</dbReference>
<evidence type="ECO:0000259" key="8">
    <source>
        <dbReference type="SMART" id="SM00925"/>
    </source>
</evidence>
<proteinExistence type="predicted"/>
<dbReference type="GO" id="GO:0071555">
    <property type="term" value="P:cell wall organization"/>
    <property type="evidence" value="ECO:0007669"/>
    <property type="project" value="UniProtKB-KW"/>
</dbReference>
<feature type="signal peptide" evidence="7">
    <location>
        <begin position="1"/>
        <end position="23"/>
    </location>
</feature>
<accession>A0A7C9ITC2</accession>
<dbReference type="OrthoDB" id="9783686at2"/>